<organism evidence="1">
    <name type="scientific">marine sediment metagenome</name>
    <dbReference type="NCBI Taxonomy" id="412755"/>
    <lineage>
        <taxon>unclassified sequences</taxon>
        <taxon>metagenomes</taxon>
        <taxon>ecological metagenomes</taxon>
    </lineage>
</organism>
<sequence>MGSKLQHLLSPTPPDTLYHYTSGAGIKGIVGSLSLQATMLHYLNDAREFKHGLSVAQSALRHRGQRDSNVTHQELLSSLADALDRIEHLQICVFCLSEEEDLLSQWRSYCPPEGGYALGFHIPTLIDRLADNQGLRLLKCTYDPILQRAAVDELLNEILPGHFSALGSGVPCKEVVEAALAMFISKFSLVAATFKHPSFS</sequence>
<comment type="caution">
    <text evidence="1">The sequence shown here is derived from an EMBL/GenBank/DDBJ whole genome shotgun (WGS) entry which is preliminary data.</text>
</comment>
<feature type="non-terminal residue" evidence="1">
    <location>
        <position position="200"/>
    </location>
</feature>
<name>A0A0F9BKA7_9ZZZZ</name>
<dbReference type="AlphaFoldDB" id="A0A0F9BKA7"/>
<protein>
    <recommendedName>
        <fullName evidence="2">DUF2971 domain-containing protein</fullName>
    </recommendedName>
</protein>
<dbReference type="EMBL" id="LAZR01037392">
    <property type="protein sequence ID" value="KKL22334.1"/>
    <property type="molecule type" value="Genomic_DNA"/>
</dbReference>
<gene>
    <name evidence="1" type="ORF">LCGC14_2436490</name>
</gene>
<evidence type="ECO:0008006" key="2">
    <source>
        <dbReference type="Google" id="ProtNLM"/>
    </source>
</evidence>
<proteinExistence type="predicted"/>
<accession>A0A0F9BKA7</accession>
<evidence type="ECO:0000313" key="1">
    <source>
        <dbReference type="EMBL" id="KKL22334.1"/>
    </source>
</evidence>
<reference evidence="1" key="1">
    <citation type="journal article" date="2015" name="Nature">
        <title>Complex archaea that bridge the gap between prokaryotes and eukaryotes.</title>
        <authorList>
            <person name="Spang A."/>
            <person name="Saw J.H."/>
            <person name="Jorgensen S.L."/>
            <person name="Zaremba-Niedzwiedzka K."/>
            <person name="Martijn J."/>
            <person name="Lind A.E."/>
            <person name="van Eijk R."/>
            <person name="Schleper C."/>
            <person name="Guy L."/>
            <person name="Ettema T.J."/>
        </authorList>
    </citation>
    <scope>NUCLEOTIDE SEQUENCE</scope>
</reference>